<proteinExistence type="predicted"/>
<dbReference type="EC" id="3.4.24.-" evidence="7"/>
<dbReference type="GO" id="GO:0006508">
    <property type="term" value="P:proteolysis"/>
    <property type="evidence" value="ECO:0007669"/>
    <property type="project" value="UniProtKB-KW"/>
</dbReference>
<keyword evidence="3 6" id="KW-0378">Hydrolase</keyword>
<comment type="caution">
    <text evidence="9">The sequence shown here is derived from an EMBL/GenBank/DDBJ whole genome shotgun (WGS) entry which is preliminary data.</text>
</comment>
<dbReference type="PANTHER" id="PTHR10127:SF780">
    <property type="entry name" value="METALLOENDOPEPTIDASE"/>
    <property type="match status" value="1"/>
</dbReference>
<feature type="domain" description="Peptidase M12A" evidence="8">
    <location>
        <begin position="59"/>
        <end position="247"/>
    </location>
</feature>
<organism evidence="9 10">
    <name type="scientific">Folsomia candida</name>
    <name type="common">Springtail</name>
    <dbReference type="NCBI Taxonomy" id="158441"/>
    <lineage>
        <taxon>Eukaryota</taxon>
        <taxon>Metazoa</taxon>
        <taxon>Ecdysozoa</taxon>
        <taxon>Arthropoda</taxon>
        <taxon>Hexapoda</taxon>
        <taxon>Collembola</taxon>
        <taxon>Entomobryomorpha</taxon>
        <taxon>Isotomoidea</taxon>
        <taxon>Isotomidae</taxon>
        <taxon>Proisotominae</taxon>
        <taxon>Folsomia</taxon>
    </lineage>
</organism>
<evidence type="ECO:0000313" key="9">
    <source>
        <dbReference type="EMBL" id="OXA47834.1"/>
    </source>
</evidence>
<dbReference type="Pfam" id="PF01400">
    <property type="entry name" value="Astacin"/>
    <property type="match status" value="1"/>
</dbReference>
<evidence type="ECO:0000256" key="3">
    <source>
        <dbReference type="ARBA" id="ARBA00022801"/>
    </source>
</evidence>
<evidence type="ECO:0000256" key="2">
    <source>
        <dbReference type="ARBA" id="ARBA00022723"/>
    </source>
</evidence>
<keyword evidence="2 6" id="KW-0479">Metal-binding</keyword>
<dbReference type="AlphaFoldDB" id="A0A226DSM6"/>
<comment type="caution">
    <text evidence="6">Lacks conserved residue(s) required for the propagation of feature annotation.</text>
</comment>
<evidence type="ECO:0000256" key="1">
    <source>
        <dbReference type="ARBA" id="ARBA00022670"/>
    </source>
</evidence>
<evidence type="ECO:0000256" key="5">
    <source>
        <dbReference type="ARBA" id="ARBA00023049"/>
    </source>
</evidence>
<dbReference type="InterPro" id="IPR001506">
    <property type="entry name" value="Peptidase_M12A"/>
</dbReference>
<sequence>MRTHKTMEIIILALFLILEVTFGAPLENGKHIFRDPIAPGYVKFGDMILPENFTMDGRNAIPYDQFRWPLGELPYVIDPSVSFQEYHAKTCIRFVPKQSSQRNYIRIFAGQGCYSNVGMINQGEQPVSLGQGCMIKGTVVHELGHAIGFFHEQNRSDRDENLVIYWANIQTGPRRALRYSSRIKSDSDFVTSRFSARFFLLHNLASALVQLSGGFSTPSLFRTQSRKFEKQRCFSYTLAFYSSLKTP</sequence>
<keyword evidence="4 6" id="KW-0862">Zinc</keyword>
<accession>A0A226DSM6</accession>
<feature type="chain" id="PRO_5011829638" description="Metalloendopeptidase" evidence="7">
    <location>
        <begin position="24"/>
        <end position="247"/>
    </location>
</feature>
<evidence type="ECO:0000313" key="10">
    <source>
        <dbReference type="Proteomes" id="UP000198287"/>
    </source>
</evidence>
<comment type="cofactor">
    <cofactor evidence="6 7">
        <name>Zn(2+)</name>
        <dbReference type="ChEBI" id="CHEBI:29105"/>
    </cofactor>
    <text evidence="6 7">Binds 1 zinc ion per subunit.</text>
</comment>
<dbReference type="InterPro" id="IPR006026">
    <property type="entry name" value="Peptidase_Metallo"/>
</dbReference>
<protein>
    <recommendedName>
        <fullName evidence="7">Metalloendopeptidase</fullName>
        <ecNumber evidence="7">3.4.24.-</ecNumber>
    </recommendedName>
</protein>
<dbReference type="SMART" id="SM00235">
    <property type="entry name" value="ZnMc"/>
    <property type="match status" value="1"/>
</dbReference>
<feature type="binding site" evidence="6">
    <location>
        <position position="145"/>
    </location>
    <ligand>
        <name>Zn(2+)</name>
        <dbReference type="ChEBI" id="CHEBI:29105"/>
        <note>catalytic</note>
    </ligand>
</feature>
<feature type="active site" evidence="6">
    <location>
        <position position="142"/>
    </location>
</feature>
<keyword evidence="1 6" id="KW-0645">Protease</keyword>
<dbReference type="GO" id="GO:0004222">
    <property type="term" value="F:metalloendopeptidase activity"/>
    <property type="evidence" value="ECO:0007669"/>
    <property type="project" value="UniProtKB-UniRule"/>
</dbReference>
<dbReference type="Gene3D" id="3.40.390.10">
    <property type="entry name" value="Collagenase (Catalytic Domain)"/>
    <property type="match status" value="1"/>
</dbReference>
<dbReference type="InterPro" id="IPR024079">
    <property type="entry name" value="MetalloPept_cat_dom_sf"/>
</dbReference>
<feature type="binding site" evidence="6">
    <location>
        <position position="151"/>
    </location>
    <ligand>
        <name>Zn(2+)</name>
        <dbReference type="ChEBI" id="CHEBI:29105"/>
        <note>catalytic</note>
    </ligand>
</feature>
<feature type="binding site" evidence="6">
    <location>
        <position position="141"/>
    </location>
    <ligand>
        <name>Zn(2+)</name>
        <dbReference type="ChEBI" id="CHEBI:29105"/>
        <note>catalytic</note>
    </ligand>
</feature>
<keyword evidence="10" id="KW-1185">Reference proteome</keyword>
<dbReference type="OrthoDB" id="291007at2759"/>
<dbReference type="STRING" id="158441.A0A226DSM6"/>
<dbReference type="Proteomes" id="UP000198287">
    <property type="component" value="Unassembled WGS sequence"/>
</dbReference>
<evidence type="ECO:0000256" key="7">
    <source>
        <dbReference type="RuleBase" id="RU361183"/>
    </source>
</evidence>
<keyword evidence="7" id="KW-0732">Signal</keyword>
<dbReference type="SUPFAM" id="SSF55486">
    <property type="entry name" value="Metalloproteases ('zincins'), catalytic domain"/>
    <property type="match status" value="1"/>
</dbReference>
<keyword evidence="5 6" id="KW-0482">Metalloprotease</keyword>
<evidence type="ECO:0000259" key="8">
    <source>
        <dbReference type="PROSITE" id="PS51864"/>
    </source>
</evidence>
<gene>
    <name evidence="9" type="ORF">Fcan01_17511</name>
</gene>
<dbReference type="PRINTS" id="PR00480">
    <property type="entry name" value="ASTACIN"/>
</dbReference>
<dbReference type="EMBL" id="LNIX01000012">
    <property type="protein sequence ID" value="OXA47834.1"/>
    <property type="molecule type" value="Genomic_DNA"/>
</dbReference>
<name>A0A226DSM6_FOLCA</name>
<dbReference type="GO" id="GO:0008270">
    <property type="term" value="F:zinc ion binding"/>
    <property type="evidence" value="ECO:0007669"/>
    <property type="project" value="UniProtKB-UniRule"/>
</dbReference>
<reference evidence="9 10" key="1">
    <citation type="submission" date="2015-12" db="EMBL/GenBank/DDBJ databases">
        <title>The genome of Folsomia candida.</title>
        <authorList>
            <person name="Faddeeva A."/>
            <person name="Derks M.F."/>
            <person name="Anvar Y."/>
            <person name="Smit S."/>
            <person name="Van Straalen N."/>
            <person name="Roelofs D."/>
        </authorList>
    </citation>
    <scope>NUCLEOTIDE SEQUENCE [LARGE SCALE GENOMIC DNA]</scope>
    <source>
        <strain evidence="9 10">VU population</strain>
        <tissue evidence="9">Whole body</tissue>
    </source>
</reference>
<evidence type="ECO:0000256" key="4">
    <source>
        <dbReference type="ARBA" id="ARBA00022833"/>
    </source>
</evidence>
<feature type="signal peptide" evidence="7">
    <location>
        <begin position="1"/>
        <end position="23"/>
    </location>
</feature>
<dbReference type="PANTHER" id="PTHR10127">
    <property type="entry name" value="DISCOIDIN, CUB, EGF, LAMININ , AND ZINC METALLOPROTEASE DOMAIN CONTAINING"/>
    <property type="match status" value="1"/>
</dbReference>
<evidence type="ECO:0000256" key="6">
    <source>
        <dbReference type="PROSITE-ProRule" id="PRU01211"/>
    </source>
</evidence>
<dbReference type="PROSITE" id="PS51864">
    <property type="entry name" value="ASTACIN"/>
    <property type="match status" value="1"/>
</dbReference>